<feature type="domain" description="Glycosyl hydrolase family 13 catalytic" evidence="5">
    <location>
        <begin position="155"/>
        <end position="566"/>
    </location>
</feature>
<evidence type="ECO:0000259" key="5">
    <source>
        <dbReference type="SMART" id="SM00642"/>
    </source>
</evidence>
<dbReference type="KEGG" id="dsf:UWK_01833"/>
<dbReference type="GO" id="GO:0004135">
    <property type="term" value="F:amylo-alpha-1,6-glucosidase activity"/>
    <property type="evidence" value="ECO:0007669"/>
    <property type="project" value="InterPro"/>
</dbReference>
<evidence type="ECO:0000313" key="6">
    <source>
        <dbReference type="EMBL" id="AGF78390.1"/>
    </source>
</evidence>
<dbReference type="SUPFAM" id="SSF81296">
    <property type="entry name" value="E set domains"/>
    <property type="match status" value="1"/>
</dbReference>
<name>M1PFD3_DESSD</name>
<comment type="similarity">
    <text evidence="1">Belongs to the glycosyl hydrolase 13 family.</text>
</comment>
<dbReference type="SUPFAM" id="SSF51445">
    <property type="entry name" value="(Trans)glycosidases"/>
    <property type="match status" value="1"/>
</dbReference>
<dbReference type="STRING" id="1167006.UWK_01833"/>
<dbReference type="eggNOG" id="COG1523">
    <property type="taxonomic scope" value="Bacteria"/>
</dbReference>
<dbReference type="PATRIC" id="fig|1167006.5.peg.2018"/>
<dbReference type="Gene3D" id="2.60.40.10">
    <property type="entry name" value="Immunoglobulins"/>
    <property type="match status" value="1"/>
</dbReference>
<dbReference type="SUPFAM" id="SSF51011">
    <property type="entry name" value="Glycosyl hydrolase domain"/>
    <property type="match status" value="1"/>
</dbReference>
<reference evidence="7" key="1">
    <citation type="journal article" date="2013" name="Stand. Genomic Sci.">
        <title>Complete genome sequence of Desulfocapsa sulfexigens, a marine deltaproteobacterium specialized in disproportionating inorganic sulfur compounds.</title>
        <authorList>
            <person name="Finster K.W."/>
            <person name="Kjeldsen K.U."/>
            <person name="Kube M."/>
            <person name="Reinhardt R."/>
            <person name="Mussmann M."/>
            <person name="Amann R."/>
            <person name="Schreiber L."/>
        </authorList>
    </citation>
    <scope>NUCLEOTIDE SEQUENCE [LARGE SCALE GENOMIC DNA]</scope>
    <source>
        <strain evidence="7">DSM 10523 / SB164P1</strain>
    </source>
</reference>
<dbReference type="OrthoDB" id="9760647at2"/>
<dbReference type="InterPro" id="IPR011837">
    <property type="entry name" value="Glycogen_debranch_GlgX"/>
</dbReference>
<dbReference type="GO" id="GO:0019156">
    <property type="term" value="F:isoamylase activity"/>
    <property type="evidence" value="ECO:0007669"/>
    <property type="project" value="UniProtKB-ARBA"/>
</dbReference>
<evidence type="ECO:0000313" key="7">
    <source>
        <dbReference type="Proteomes" id="UP000011721"/>
    </source>
</evidence>
<dbReference type="HOGENOM" id="CLU_011725_1_1_7"/>
<dbReference type="CDD" id="cd11326">
    <property type="entry name" value="AmyAc_Glg_debranch"/>
    <property type="match status" value="1"/>
</dbReference>
<dbReference type="InterPro" id="IPR004193">
    <property type="entry name" value="Glyco_hydro_13_N"/>
</dbReference>
<dbReference type="InterPro" id="IPR017853">
    <property type="entry name" value="GH"/>
</dbReference>
<keyword evidence="3" id="KW-0809">Transit peptide</keyword>
<evidence type="ECO:0000256" key="1">
    <source>
        <dbReference type="ARBA" id="ARBA00008061"/>
    </source>
</evidence>
<keyword evidence="4" id="KW-0326">Glycosidase</keyword>
<evidence type="ECO:0000256" key="4">
    <source>
        <dbReference type="ARBA" id="ARBA00023295"/>
    </source>
</evidence>
<keyword evidence="7" id="KW-1185">Reference proteome</keyword>
<protein>
    <submittedName>
        <fullName evidence="6">Glycogen debranching enzyme GlgX</fullName>
    </submittedName>
</protein>
<dbReference type="InterPro" id="IPR044505">
    <property type="entry name" value="GlgX_Isoamylase_N_E_set"/>
</dbReference>
<dbReference type="Pfam" id="PF00128">
    <property type="entry name" value="Alpha-amylase"/>
    <property type="match status" value="2"/>
</dbReference>
<dbReference type="Gene3D" id="2.60.40.1180">
    <property type="entry name" value="Golgi alpha-mannosidase II"/>
    <property type="match status" value="1"/>
</dbReference>
<evidence type="ECO:0000256" key="3">
    <source>
        <dbReference type="ARBA" id="ARBA00022946"/>
    </source>
</evidence>
<dbReference type="InterPro" id="IPR014756">
    <property type="entry name" value="Ig_E-set"/>
</dbReference>
<dbReference type="PANTHER" id="PTHR43002">
    <property type="entry name" value="GLYCOGEN DEBRANCHING ENZYME"/>
    <property type="match status" value="1"/>
</dbReference>
<dbReference type="Pfam" id="PF21156">
    <property type="entry name" value="ISOA1-3_C"/>
    <property type="match status" value="1"/>
</dbReference>
<dbReference type="InterPro" id="IPR013780">
    <property type="entry name" value="Glyco_hydro_b"/>
</dbReference>
<keyword evidence="2" id="KW-0378">Hydrolase</keyword>
<gene>
    <name evidence="6" type="ordered locus">UWK_01833</name>
</gene>
<dbReference type="NCBIfam" id="TIGR02100">
    <property type="entry name" value="glgX_debranch"/>
    <property type="match status" value="1"/>
</dbReference>
<dbReference type="AlphaFoldDB" id="M1PFD3"/>
<dbReference type="Proteomes" id="UP000011721">
    <property type="component" value="Chromosome"/>
</dbReference>
<accession>M1PFD3</accession>
<dbReference type="GO" id="GO:0005980">
    <property type="term" value="P:glycogen catabolic process"/>
    <property type="evidence" value="ECO:0007669"/>
    <property type="project" value="InterPro"/>
</dbReference>
<dbReference type="Pfam" id="PF02922">
    <property type="entry name" value="CBM_48"/>
    <property type="match status" value="1"/>
</dbReference>
<evidence type="ECO:0000256" key="2">
    <source>
        <dbReference type="ARBA" id="ARBA00022801"/>
    </source>
</evidence>
<dbReference type="Gene3D" id="3.20.20.80">
    <property type="entry name" value="Glycosidases"/>
    <property type="match status" value="1"/>
</dbReference>
<dbReference type="EMBL" id="CP003985">
    <property type="protein sequence ID" value="AGF78390.1"/>
    <property type="molecule type" value="Genomic_DNA"/>
</dbReference>
<dbReference type="InterPro" id="IPR006047">
    <property type="entry name" value="GH13_cat_dom"/>
</dbReference>
<dbReference type="InterPro" id="IPR048650">
    <property type="entry name" value="ISOA1-3-like_C"/>
</dbReference>
<sequence length="687" mass="77903">MIKQKTGPHTKQGFPLPGGATPIDDGVNFTLFSRHATSVTLVIQNSGKEGSRLELQLDPELNRTGDMWHIFLVTEERDFSFGYRLDGKTDIQGQGLVYNRKQILLDPLCQNIISRSWGKKFSGTATPLCKLTTHDFDWQDDRPLKTPMVDSVIYELHVRGFTRDPSADVKHPGTYLGIIEKIPYLKELGVTAVELMPVTEWDENDNVFYNPETGEKLKNYWGYNPISFFALKSGFASDPADHINEFKTMVRSLHQAGIEVILDMVYNHTGEGGYEGSTSSFRGIDNSIYYLLDQHSHDYLNFSGCGNTFNCNHPVVRSFIKDSLRYWVVEMHVDGFRFDLASILGRDSKGHVLANPPMIEMIAEDPILRDTKIIAEAWDAAGLYQVGSFSQDSRWAEWNGKFRDDVRAFMAGHDNTVANLATRISGSSDLYQTSARTPCNSVNFITSHDGFTLYDLVSFEQKQNAGNGEENRDGDNHNISWNSGVEGISNEDHILALRFRRVRSLALILILSQGVPMITAGDEFGRSQGGNNNAWCQDNKTSWIDWKLAESNKGLLRFFRKCLHLRKTHRLFRRRNFFSHGPGQEISWQSLKPGREDWSSDCHTLAFFLQARKKDSDFFIMLNGHRTERAEFTIPPVSGKKRFWKQIVDTARISPFDFREPGHAITRRGGDTIRVKAMAAVVLQSVT</sequence>
<proteinExistence type="inferred from homology"/>
<dbReference type="SMART" id="SM00642">
    <property type="entry name" value="Aamy"/>
    <property type="match status" value="1"/>
</dbReference>
<dbReference type="CDD" id="cd02856">
    <property type="entry name" value="E_set_GDE_Isoamylase_N"/>
    <property type="match status" value="1"/>
</dbReference>
<dbReference type="InterPro" id="IPR013783">
    <property type="entry name" value="Ig-like_fold"/>
</dbReference>
<organism evidence="6 7">
    <name type="scientific">Desulfocapsa sulfexigens (strain DSM 10523 / SB164P1)</name>
    <dbReference type="NCBI Taxonomy" id="1167006"/>
    <lineage>
        <taxon>Bacteria</taxon>
        <taxon>Pseudomonadati</taxon>
        <taxon>Thermodesulfobacteriota</taxon>
        <taxon>Desulfobulbia</taxon>
        <taxon>Desulfobulbales</taxon>
        <taxon>Desulfocapsaceae</taxon>
        <taxon>Desulfocapsa</taxon>
    </lineage>
</organism>